<dbReference type="InterPro" id="IPR026298">
    <property type="entry name" value="Bcl-2_fam"/>
</dbReference>
<dbReference type="GO" id="GO:0008053">
    <property type="term" value="P:mitochondrial fusion"/>
    <property type="evidence" value="ECO:0007669"/>
    <property type="project" value="TreeGrafter"/>
</dbReference>
<dbReference type="KEGG" id="alim:106528364"/>
<keyword evidence="3" id="KW-0472">Membrane</keyword>
<dbReference type="SUPFAM" id="SSF56854">
    <property type="entry name" value="Bcl-2 inhibitors of programmed cell death"/>
    <property type="match status" value="1"/>
</dbReference>
<dbReference type="InterPro" id="IPR002475">
    <property type="entry name" value="Bcl2-like"/>
</dbReference>
<dbReference type="PANTHER" id="PTHR11256">
    <property type="entry name" value="BCL-2 RELATED"/>
    <property type="match status" value="1"/>
</dbReference>
<keyword evidence="5" id="KW-1185">Reference proteome</keyword>
<feature type="domain" description="Bcl-2 Bcl-2 homology region 1-3" evidence="4">
    <location>
        <begin position="65"/>
        <end position="160"/>
    </location>
</feature>
<feature type="transmembrane region" description="Helical" evidence="3">
    <location>
        <begin position="171"/>
        <end position="189"/>
    </location>
</feature>
<organism evidence="5 6">
    <name type="scientific">Austrofundulus limnaeus</name>
    <name type="common">Annual killifish</name>
    <dbReference type="NCBI Taxonomy" id="52670"/>
    <lineage>
        <taxon>Eukaryota</taxon>
        <taxon>Metazoa</taxon>
        <taxon>Chordata</taxon>
        <taxon>Craniata</taxon>
        <taxon>Vertebrata</taxon>
        <taxon>Euteleostomi</taxon>
        <taxon>Actinopterygii</taxon>
        <taxon>Neopterygii</taxon>
        <taxon>Teleostei</taxon>
        <taxon>Neoteleostei</taxon>
        <taxon>Acanthomorphata</taxon>
        <taxon>Ovalentaria</taxon>
        <taxon>Atherinomorphae</taxon>
        <taxon>Cyprinodontiformes</taxon>
        <taxon>Rivulidae</taxon>
        <taxon>Austrofundulus</taxon>
    </lineage>
</organism>
<dbReference type="GO" id="GO:0097192">
    <property type="term" value="P:extrinsic apoptotic signaling pathway in absence of ligand"/>
    <property type="evidence" value="ECO:0007669"/>
    <property type="project" value="TreeGrafter"/>
</dbReference>
<dbReference type="InterPro" id="IPR036834">
    <property type="entry name" value="Bcl-2-like_sf"/>
</dbReference>
<dbReference type="GO" id="GO:0008630">
    <property type="term" value="P:intrinsic apoptotic signaling pathway in response to DNA damage"/>
    <property type="evidence" value="ECO:0007669"/>
    <property type="project" value="TreeGrafter"/>
</dbReference>
<dbReference type="GO" id="GO:0005741">
    <property type="term" value="C:mitochondrial outer membrane"/>
    <property type="evidence" value="ECO:0007669"/>
    <property type="project" value="TreeGrafter"/>
</dbReference>
<keyword evidence="3" id="KW-1133">Transmembrane helix</keyword>
<evidence type="ECO:0000256" key="2">
    <source>
        <dbReference type="ARBA" id="ARBA00022703"/>
    </source>
</evidence>
<accession>A0A2I4CG51</accession>
<dbReference type="Pfam" id="PF00452">
    <property type="entry name" value="Bcl-2"/>
    <property type="match status" value="1"/>
</dbReference>
<keyword evidence="3" id="KW-0812">Transmembrane</keyword>
<dbReference type="OrthoDB" id="6080198at2759"/>
<reference evidence="6" key="1">
    <citation type="submission" date="2025-08" db="UniProtKB">
        <authorList>
            <consortium name="RefSeq"/>
        </authorList>
    </citation>
    <scope>IDENTIFICATION</scope>
    <source>
        <strain evidence="6">Quisiro</strain>
        <tissue evidence="6">Liver</tissue>
    </source>
</reference>
<evidence type="ECO:0000259" key="4">
    <source>
        <dbReference type="SMART" id="SM00337"/>
    </source>
</evidence>
<dbReference type="STRING" id="52670.A0A2I4CG51"/>
<dbReference type="PROSITE" id="PS50062">
    <property type="entry name" value="BCL2_FAMILY"/>
    <property type="match status" value="1"/>
</dbReference>
<evidence type="ECO:0000313" key="6">
    <source>
        <dbReference type="RefSeq" id="XP_013878971.1"/>
    </source>
</evidence>
<dbReference type="PRINTS" id="PR01862">
    <property type="entry name" value="BCL2FAMILY"/>
</dbReference>
<dbReference type="GeneID" id="106528364"/>
<dbReference type="CDD" id="cd06845">
    <property type="entry name" value="Bcl-2_like"/>
    <property type="match status" value="1"/>
</dbReference>
<dbReference type="Proteomes" id="UP000192220">
    <property type="component" value="Unplaced"/>
</dbReference>
<dbReference type="InterPro" id="IPR046371">
    <property type="entry name" value="Bcl-2_BH1-3"/>
</dbReference>
<dbReference type="GO" id="GO:0042981">
    <property type="term" value="P:regulation of apoptotic process"/>
    <property type="evidence" value="ECO:0007669"/>
    <property type="project" value="InterPro"/>
</dbReference>
<dbReference type="Gene3D" id="1.10.437.10">
    <property type="entry name" value="Blc2-like"/>
    <property type="match status" value="1"/>
</dbReference>
<dbReference type="FunCoup" id="A0A2I4CG51">
    <property type="interactions" value="719"/>
</dbReference>
<dbReference type="GO" id="GO:0015267">
    <property type="term" value="F:channel activity"/>
    <property type="evidence" value="ECO:0007669"/>
    <property type="project" value="TreeGrafter"/>
</dbReference>
<protein>
    <submittedName>
        <fullName evidence="6">Apoptosis regulator BAX</fullName>
    </submittedName>
</protein>
<dbReference type="RefSeq" id="XP_013878971.1">
    <property type="nucleotide sequence ID" value="XM_014023517.1"/>
</dbReference>
<dbReference type="InParanoid" id="A0A2I4CG51"/>
<comment type="similarity">
    <text evidence="1">Belongs to the Bcl-2 family.</text>
</comment>
<evidence type="ECO:0000256" key="3">
    <source>
        <dbReference type="SAM" id="Phobius"/>
    </source>
</evidence>
<dbReference type="GO" id="GO:0051400">
    <property type="term" value="F:BH domain binding"/>
    <property type="evidence" value="ECO:0007669"/>
    <property type="project" value="TreeGrafter"/>
</dbReference>
<gene>
    <name evidence="6" type="primary">LOC106528364</name>
</gene>
<proteinExistence type="inferred from homology"/>
<dbReference type="AlphaFoldDB" id="A0A2I4CG51"/>
<evidence type="ECO:0000256" key="1">
    <source>
        <dbReference type="ARBA" id="ARBA00009458"/>
    </source>
</evidence>
<dbReference type="SMART" id="SM00337">
    <property type="entry name" value="BCL"/>
    <property type="match status" value="1"/>
</dbReference>
<evidence type="ECO:0000313" key="5">
    <source>
        <dbReference type="Proteomes" id="UP000192220"/>
    </source>
</evidence>
<dbReference type="PANTHER" id="PTHR11256:SF42">
    <property type="entry name" value="APOPTOSIS REGULATOR BAX"/>
    <property type="match status" value="1"/>
</dbReference>
<dbReference type="GO" id="GO:0001836">
    <property type="term" value="P:release of cytochrome c from mitochondria"/>
    <property type="evidence" value="ECO:0007669"/>
    <property type="project" value="TreeGrafter"/>
</dbReference>
<sequence>MASGGDGDQGCGNITDQILDLGIRLLKDFIYNWIQRHVNSITLTREDLGAEELHEPKHKKVAHGMQIIADELDNDAGLQTTINDSSIKPSVEVFERIARLIFEDGKFNWGRVVTFFYFVCKLVIQAYKPRILEIIRTIINWAIDFLREHLINWIKEQGGWEGILSYFGTPTWQTVCVFLAGIFTAFVIIRKK</sequence>
<keyword evidence="2" id="KW-0053">Apoptosis</keyword>
<name>A0A2I4CG51_AUSLI</name>